<keyword evidence="4" id="KW-1185">Reference proteome</keyword>
<comment type="caution">
    <text evidence="3">The sequence shown here is derived from an EMBL/GenBank/DDBJ whole genome shotgun (WGS) entry which is preliminary data.</text>
</comment>
<feature type="transmembrane region" description="Helical" evidence="1">
    <location>
        <begin position="52"/>
        <end position="75"/>
    </location>
</feature>
<feature type="transmembrane region" description="Helical" evidence="1">
    <location>
        <begin position="17"/>
        <end position="40"/>
    </location>
</feature>
<proteinExistence type="predicted"/>
<dbReference type="Proteomes" id="UP000467700">
    <property type="component" value="Unassembled WGS sequence"/>
</dbReference>
<reference evidence="3 4" key="1">
    <citation type="submission" date="2020-01" db="EMBL/GenBank/DDBJ databases">
        <authorList>
            <person name="Gupta K D."/>
        </authorList>
    </citation>
    <scope>NUCLEOTIDE SEQUENCE [LARGE SCALE GENOMIC DNA]</scope>
</reference>
<protein>
    <recommendedName>
        <fullName evidence="2">DUF6534 domain-containing protein</fullName>
    </recommendedName>
</protein>
<evidence type="ECO:0000313" key="3">
    <source>
        <dbReference type="EMBL" id="CAA7262861.1"/>
    </source>
</evidence>
<dbReference type="Pfam" id="PF20152">
    <property type="entry name" value="DUF6534"/>
    <property type="match status" value="1"/>
</dbReference>
<dbReference type="PANTHER" id="PTHR40465">
    <property type="entry name" value="CHROMOSOME 1, WHOLE GENOME SHOTGUN SEQUENCE"/>
    <property type="match status" value="1"/>
</dbReference>
<keyword evidence="1" id="KW-0812">Transmembrane</keyword>
<evidence type="ECO:0000256" key="1">
    <source>
        <dbReference type="SAM" id="Phobius"/>
    </source>
</evidence>
<dbReference type="AlphaFoldDB" id="A0A8S0VYW5"/>
<dbReference type="EMBL" id="CACVBS010000037">
    <property type="protein sequence ID" value="CAA7262861.1"/>
    <property type="molecule type" value="Genomic_DNA"/>
</dbReference>
<feature type="transmembrane region" description="Helical" evidence="1">
    <location>
        <begin position="212"/>
        <end position="231"/>
    </location>
</feature>
<gene>
    <name evidence="3" type="ORF">AAE3_LOCUS5003</name>
</gene>
<feature type="transmembrane region" description="Helical" evidence="1">
    <location>
        <begin position="129"/>
        <end position="152"/>
    </location>
</feature>
<accession>A0A8S0VYW5</accession>
<dbReference type="PANTHER" id="PTHR40465:SF1">
    <property type="entry name" value="DUF6534 DOMAIN-CONTAINING PROTEIN"/>
    <property type="match status" value="1"/>
</dbReference>
<evidence type="ECO:0000259" key="2">
    <source>
        <dbReference type="Pfam" id="PF20152"/>
    </source>
</evidence>
<name>A0A8S0VYW5_CYCAE</name>
<keyword evidence="1" id="KW-1133">Transmembrane helix</keyword>
<feature type="transmembrane region" description="Helical" evidence="1">
    <location>
        <begin position="164"/>
        <end position="191"/>
    </location>
</feature>
<sequence>MAPTSENLLGVIPMAPTMGACLIGVYLSCIFYGLTLLQTYQYFHRYWARDKMYLYVLVTALTVLDTVATVANMYSMRHYLIENYGDPVTILRVHWTISLSLAATLGIEFLVKSFYAYRLWILSAKRQYLLAIIIILFALVTVGVGIVYIYLIAKNGSLFYLPNITHLVVTALAFSLGADILIASSITFLLMKGRSSTSQHRTDHILRKLITYTINTGLLTVSVAFPPLTYWKPT</sequence>
<evidence type="ECO:0000313" key="4">
    <source>
        <dbReference type="Proteomes" id="UP000467700"/>
    </source>
</evidence>
<organism evidence="3 4">
    <name type="scientific">Cyclocybe aegerita</name>
    <name type="common">Black poplar mushroom</name>
    <name type="synonym">Agrocybe aegerita</name>
    <dbReference type="NCBI Taxonomy" id="1973307"/>
    <lineage>
        <taxon>Eukaryota</taxon>
        <taxon>Fungi</taxon>
        <taxon>Dikarya</taxon>
        <taxon>Basidiomycota</taxon>
        <taxon>Agaricomycotina</taxon>
        <taxon>Agaricomycetes</taxon>
        <taxon>Agaricomycetidae</taxon>
        <taxon>Agaricales</taxon>
        <taxon>Agaricineae</taxon>
        <taxon>Bolbitiaceae</taxon>
        <taxon>Cyclocybe</taxon>
    </lineage>
</organism>
<keyword evidence="1" id="KW-0472">Membrane</keyword>
<feature type="domain" description="DUF6534" evidence="2">
    <location>
        <begin position="176"/>
        <end position="225"/>
    </location>
</feature>
<dbReference type="OrthoDB" id="2535105at2759"/>
<feature type="transmembrane region" description="Helical" evidence="1">
    <location>
        <begin position="95"/>
        <end position="117"/>
    </location>
</feature>
<dbReference type="InterPro" id="IPR045339">
    <property type="entry name" value="DUF6534"/>
</dbReference>